<dbReference type="Pfam" id="PF13641">
    <property type="entry name" value="Glyco_tranf_2_3"/>
    <property type="match status" value="1"/>
</dbReference>
<keyword evidence="4 7" id="KW-0812">Transmembrane</keyword>
<dbReference type="NCBIfam" id="NF012033">
    <property type="entry name" value="PRK15489.1"/>
    <property type="match status" value="1"/>
</dbReference>
<evidence type="ECO:0000256" key="4">
    <source>
        <dbReference type="ARBA" id="ARBA00022692"/>
    </source>
</evidence>
<comment type="subcellular location">
    <subcellularLocation>
        <location evidence="1">Membrane</location>
        <topology evidence="1">Multi-pass membrane protein</topology>
    </subcellularLocation>
</comment>
<dbReference type="AlphaFoldDB" id="A0A1B4LJX3"/>
<protein>
    <submittedName>
        <fullName evidence="9">Phage receptor protein</fullName>
    </submittedName>
</protein>
<dbReference type="PANTHER" id="PTHR43867:SF2">
    <property type="entry name" value="CELLULOSE SYNTHASE CATALYTIC SUBUNIT A [UDP-FORMING]"/>
    <property type="match status" value="1"/>
</dbReference>
<proteinExistence type="predicted"/>
<dbReference type="PANTHER" id="PTHR43867">
    <property type="entry name" value="CELLULOSE SYNTHASE CATALYTIC SUBUNIT A [UDP-FORMING]"/>
    <property type="match status" value="1"/>
</dbReference>
<evidence type="ECO:0000256" key="3">
    <source>
        <dbReference type="ARBA" id="ARBA00022679"/>
    </source>
</evidence>
<feature type="transmembrane region" description="Helical" evidence="7">
    <location>
        <begin position="366"/>
        <end position="387"/>
    </location>
</feature>
<evidence type="ECO:0000256" key="5">
    <source>
        <dbReference type="ARBA" id="ARBA00022989"/>
    </source>
</evidence>
<keyword evidence="6 7" id="KW-0472">Membrane</keyword>
<dbReference type="InterPro" id="IPR029044">
    <property type="entry name" value="Nucleotide-diphossugar_trans"/>
</dbReference>
<gene>
    <name evidence="9" type="ORF">WJ35_20385</name>
</gene>
<dbReference type="InterPro" id="IPR050321">
    <property type="entry name" value="Glycosyltr_2/OpgH_subfam"/>
</dbReference>
<name>A0A1B4LJX3_9BURK</name>
<evidence type="ECO:0000256" key="1">
    <source>
        <dbReference type="ARBA" id="ARBA00004141"/>
    </source>
</evidence>
<evidence type="ECO:0000256" key="6">
    <source>
        <dbReference type="ARBA" id="ARBA00023136"/>
    </source>
</evidence>
<dbReference type="SUPFAM" id="SSF53448">
    <property type="entry name" value="Nucleotide-diphospho-sugar transferases"/>
    <property type="match status" value="1"/>
</dbReference>
<keyword evidence="9" id="KW-0675">Receptor</keyword>
<feature type="domain" description="Type II secretion system protein GspE N-terminal" evidence="8">
    <location>
        <begin position="550"/>
        <end position="636"/>
    </location>
</feature>
<keyword evidence="2" id="KW-0328">Glycosyltransferase</keyword>
<dbReference type="InterPro" id="IPR007831">
    <property type="entry name" value="T2SS_GspE_N"/>
</dbReference>
<dbReference type="GO" id="GO:0016757">
    <property type="term" value="F:glycosyltransferase activity"/>
    <property type="evidence" value="ECO:0007669"/>
    <property type="project" value="UniProtKB-KW"/>
</dbReference>
<dbReference type="Gene3D" id="3.90.550.10">
    <property type="entry name" value="Spore Coat Polysaccharide Biosynthesis Protein SpsA, Chain A"/>
    <property type="match status" value="1"/>
</dbReference>
<dbReference type="InterPro" id="IPR037257">
    <property type="entry name" value="T2SS_E_N_sf"/>
</dbReference>
<evidence type="ECO:0000313" key="9">
    <source>
        <dbReference type="EMBL" id="AOJ77465.1"/>
    </source>
</evidence>
<dbReference type="Pfam" id="PF05157">
    <property type="entry name" value="MshEN"/>
    <property type="match status" value="1"/>
</dbReference>
<evidence type="ECO:0000256" key="7">
    <source>
        <dbReference type="SAM" id="Phobius"/>
    </source>
</evidence>
<evidence type="ECO:0000259" key="8">
    <source>
        <dbReference type="Pfam" id="PF05157"/>
    </source>
</evidence>
<sequence>MTLAPALHPLQAAYFDAFNAVVVVVCTVILVSSLDDLYIDAFYWIRAAYRRFVIHRRYPRLTAQELRGEDERWFAIMVPAWKEYAVLAQMIEHTIATLEYRKFVIFVGTYQNDPDTTIEADRMARCYPNVVRRAIVRNDGPTCKADCLNWIVQSILAYEQENGMRFAGVAMHDCEDIIHPLELKLFNHLIERKEFLQLPVLSLERDWKDWVGCTYLDDFSEWHSKDLVVRESLTGCIPGAGVASCYSRRILDRLLEGANNQPFCTDSLTEDYDTSFQMKRIGARMAFVWLPLEYKTTRRHMFGGQRRQIDARSIIATRELFPGTFRTAYRQRARWIIGIAFQGAQRLGWHGSIATKYMYLRDRKGTVTSLVTILAYLLLVNHLLLRFAIARGWLPAGQTLLEASPKWLEYMMAANTALLVNRVLQRVYFVTRLNGFHQGLLSIPRLVVNNFINFFAVCRAWRLFIVSTVTGQPIGWDKTKHSYPSREDLRLVHRRLGELLLSWHAISQEQLDDALEMQRTDAGTRLGELLVNEAGLDPETLADAVAWQAGLPRVELARRDWRPFATRLPDFIEVRHRAIPFGIGEGSALNVAVAAPLSDTALAQLRAAAGVDVQCFIAAEHEIVAALDELRASAESHGTLSGVA</sequence>
<dbReference type="Proteomes" id="UP000243680">
    <property type="component" value="Chromosome 2"/>
</dbReference>
<dbReference type="Gene3D" id="3.30.300.160">
    <property type="entry name" value="Type II secretion system, protein E, N-terminal domain"/>
    <property type="match status" value="1"/>
</dbReference>
<reference evidence="9 10" key="1">
    <citation type="submission" date="2015-12" db="EMBL/GenBank/DDBJ databases">
        <title>Diversity of Burkholderia near neighbor genomes.</title>
        <authorList>
            <person name="Sahl J."/>
            <person name="Wagner D."/>
            <person name="Keim P."/>
        </authorList>
    </citation>
    <scope>NUCLEOTIDE SEQUENCE [LARGE SCALE GENOMIC DNA]</scope>
    <source>
        <strain evidence="9 10">MSMB0783</strain>
    </source>
</reference>
<dbReference type="GO" id="GO:0016020">
    <property type="term" value="C:membrane"/>
    <property type="evidence" value="ECO:0007669"/>
    <property type="project" value="UniProtKB-SubCell"/>
</dbReference>
<keyword evidence="5 7" id="KW-1133">Transmembrane helix</keyword>
<dbReference type="SUPFAM" id="SSF160246">
    <property type="entry name" value="EspE N-terminal domain-like"/>
    <property type="match status" value="1"/>
</dbReference>
<feature type="transmembrane region" description="Helical" evidence="7">
    <location>
        <begin position="20"/>
        <end position="45"/>
    </location>
</feature>
<accession>A0A1B4LJX3</accession>
<keyword evidence="3" id="KW-0808">Transferase</keyword>
<dbReference type="NCBIfam" id="NF011305">
    <property type="entry name" value="PRK14716.1-3"/>
    <property type="match status" value="1"/>
</dbReference>
<dbReference type="RefSeq" id="WP_014724309.1">
    <property type="nucleotide sequence ID" value="NZ_CP013422.1"/>
</dbReference>
<organism evidence="9 10">
    <name type="scientific">Burkholderia ubonensis</name>
    <dbReference type="NCBI Taxonomy" id="101571"/>
    <lineage>
        <taxon>Bacteria</taxon>
        <taxon>Pseudomonadati</taxon>
        <taxon>Pseudomonadota</taxon>
        <taxon>Betaproteobacteria</taxon>
        <taxon>Burkholderiales</taxon>
        <taxon>Burkholderiaceae</taxon>
        <taxon>Burkholderia</taxon>
        <taxon>Burkholderia cepacia complex</taxon>
    </lineage>
</organism>
<evidence type="ECO:0000256" key="2">
    <source>
        <dbReference type="ARBA" id="ARBA00022676"/>
    </source>
</evidence>
<evidence type="ECO:0000313" key="10">
    <source>
        <dbReference type="Proteomes" id="UP000243680"/>
    </source>
</evidence>
<dbReference type="EMBL" id="CP013422">
    <property type="protein sequence ID" value="AOJ77465.1"/>
    <property type="molecule type" value="Genomic_DNA"/>
</dbReference>